<accession>A0ABY4KCS9</accession>
<dbReference type="RefSeq" id="WP_248433521.1">
    <property type="nucleotide sequence ID" value="NZ_CP096205.1"/>
</dbReference>
<gene>
    <name evidence="1" type="ORF">M0M57_13305</name>
</gene>
<evidence type="ECO:0000313" key="1">
    <source>
        <dbReference type="EMBL" id="UPQ78594.1"/>
    </source>
</evidence>
<keyword evidence="2" id="KW-1185">Reference proteome</keyword>
<dbReference type="PROSITE" id="PS51257">
    <property type="entry name" value="PROKAR_LIPOPROTEIN"/>
    <property type="match status" value="1"/>
</dbReference>
<reference evidence="1" key="1">
    <citation type="submission" date="2022-04" db="EMBL/GenBank/DDBJ databases">
        <title>Consumption of N2O by Flavobacterium azooxidireducens sp. nov. isolated from Decomposing Leaf Litter of Phragmites australis (Cav.).</title>
        <authorList>
            <person name="Behrendt U."/>
            <person name="Spanner T."/>
            <person name="Augustin J."/>
            <person name="Horn M.A."/>
            <person name="Kolb S."/>
            <person name="Ulrich A."/>
        </authorList>
    </citation>
    <scope>NUCLEOTIDE SEQUENCE</scope>
    <source>
        <strain evidence="1">IGB 4-14</strain>
    </source>
</reference>
<organism evidence="1 2">
    <name type="scientific">Flavobacterium azooxidireducens</name>
    <dbReference type="NCBI Taxonomy" id="1871076"/>
    <lineage>
        <taxon>Bacteria</taxon>
        <taxon>Pseudomonadati</taxon>
        <taxon>Bacteroidota</taxon>
        <taxon>Flavobacteriia</taxon>
        <taxon>Flavobacteriales</taxon>
        <taxon>Flavobacteriaceae</taxon>
        <taxon>Flavobacterium</taxon>
    </lineage>
</organism>
<dbReference type="EMBL" id="CP096205">
    <property type="protein sequence ID" value="UPQ78594.1"/>
    <property type="molecule type" value="Genomic_DNA"/>
</dbReference>
<dbReference type="Proteomes" id="UP000830583">
    <property type="component" value="Chromosome"/>
</dbReference>
<protein>
    <recommendedName>
        <fullName evidence="3">Lipoprotein</fullName>
    </recommendedName>
</protein>
<evidence type="ECO:0008006" key="3">
    <source>
        <dbReference type="Google" id="ProtNLM"/>
    </source>
</evidence>
<name>A0ABY4KCS9_9FLAO</name>
<sequence length="250" mass="29445">MKSIICSLVIVLFYSCQPTNIDSDIVEFEKELGEKNVATINLLLEDFEQNYLKVHYKNQSLDSAYYNFLVYIKKGNSLKEYPNHKKMYTVFSNSDLFSEIYLKPDSVWIARDKHSDIANLTKDDKVVMKLNCDKEYPKLIKRYKSFNQSGKVEYDFETENNCSGFNDYEKFSDEEIIMKALKQLQPNNLGKYTKALYNLQDRGTVFKKFQKIKESAGFIDHSNIAFGLVYYKADMSDYFIRRIILLEMIY</sequence>
<proteinExistence type="predicted"/>
<evidence type="ECO:0000313" key="2">
    <source>
        <dbReference type="Proteomes" id="UP000830583"/>
    </source>
</evidence>